<dbReference type="CDD" id="cd06093">
    <property type="entry name" value="PX_domain"/>
    <property type="match status" value="1"/>
</dbReference>
<dbReference type="Proteomes" id="UP000285712">
    <property type="component" value="Unassembled WGS sequence"/>
</dbReference>
<organism evidence="2 3">
    <name type="scientific">Aphanomyces astaci</name>
    <name type="common">Crayfish plague agent</name>
    <dbReference type="NCBI Taxonomy" id="112090"/>
    <lineage>
        <taxon>Eukaryota</taxon>
        <taxon>Sar</taxon>
        <taxon>Stramenopiles</taxon>
        <taxon>Oomycota</taxon>
        <taxon>Saprolegniomycetes</taxon>
        <taxon>Saprolegniales</taxon>
        <taxon>Verrucalvaceae</taxon>
        <taxon>Aphanomyces</taxon>
    </lineage>
</organism>
<accession>A0A3R7BTM2</accession>
<feature type="domain" description="PX" evidence="1">
    <location>
        <begin position="33"/>
        <end position="178"/>
    </location>
</feature>
<dbReference type="Gene3D" id="3.30.1520.10">
    <property type="entry name" value="Phox-like domain"/>
    <property type="match status" value="1"/>
</dbReference>
<gene>
    <name evidence="2" type="ORF">DYB35_011335</name>
</gene>
<proteinExistence type="predicted"/>
<dbReference type="EMBL" id="QUTG01000582">
    <property type="protein sequence ID" value="RHZ01862.1"/>
    <property type="molecule type" value="Genomic_DNA"/>
</dbReference>
<evidence type="ECO:0000259" key="1">
    <source>
        <dbReference type="PROSITE" id="PS50195"/>
    </source>
</evidence>
<evidence type="ECO:0000313" key="3">
    <source>
        <dbReference type="Proteomes" id="UP000285712"/>
    </source>
</evidence>
<dbReference type="PROSITE" id="PS50195">
    <property type="entry name" value="PX"/>
    <property type="match status" value="1"/>
</dbReference>
<protein>
    <recommendedName>
        <fullName evidence="1">PX domain-containing protein</fullName>
    </recommendedName>
</protein>
<dbReference type="AlphaFoldDB" id="A0A3R7BTM2"/>
<dbReference type="GO" id="GO:0035091">
    <property type="term" value="F:phosphatidylinositol binding"/>
    <property type="evidence" value="ECO:0007669"/>
    <property type="project" value="InterPro"/>
</dbReference>
<dbReference type="SUPFAM" id="SSF64268">
    <property type="entry name" value="PX domain"/>
    <property type="match status" value="1"/>
</dbReference>
<dbReference type="InterPro" id="IPR001683">
    <property type="entry name" value="PX_dom"/>
</dbReference>
<dbReference type="InterPro" id="IPR036871">
    <property type="entry name" value="PX_dom_sf"/>
</dbReference>
<name>A0A3R7BTM2_APHAT</name>
<dbReference type="VEuPathDB" id="FungiDB:H257_04457"/>
<evidence type="ECO:0000313" key="2">
    <source>
        <dbReference type="EMBL" id="RHZ01862.1"/>
    </source>
</evidence>
<sequence>MPWNVEPLGRNSCKSIIPYVVRIPYSNLPHPVVMSLVNIRSSVVDAKRDGNHTEYAIRIQTHDDDIVVYRRYSAFVQLQKYVHRHLFEGQCCGGKCLLESFLTNVFETEFPNANFLTKNSAKVVQERVYFLTDFLQLLQDALAKCPPRIIQRCEGEGCKVSKLLKSFLGIVSPNPAHV</sequence>
<comment type="caution">
    <text evidence="2">The sequence shown here is derived from an EMBL/GenBank/DDBJ whole genome shotgun (WGS) entry which is preliminary data.</text>
</comment>
<reference evidence="2 3" key="1">
    <citation type="submission" date="2018-08" db="EMBL/GenBank/DDBJ databases">
        <title>Aphanomyces genome sequencing and annotation.</title>
        <authorList>
            <person name="Minardi D."/>
            <person name="Oidtmann B."/>
            <person name="Van Der Giezen M."/>
            <person name="Studholme D.J."/>
        </authorList>
    </citation>
    <scope>NUCLEOTIDE SEQUENCE [LARGE SCALE GENOMIC DNA]</scope>
    <source>
        <strain evidence="2 3">Sv</strain>
    </source>
</reference>